<sequence length="119" mass="13079">MRWETGSGLPNRCAMGSYVGRRRRRRPPVTELHRVRVRDPGRPLPDDLPRPAAVLYASCLRAGPDGARVRDLAADVGLPLGTVVVLVGLLREAALVADVPPVRVDRDLLERVLAGLYRL</sequence>
<keyword evidence="2" id="KW-1185">Reference proteome</keyword>
<protein>
    <recommendedName>
        <fullName evidence="3">DUF742 domain-containing protein</fullName>
    </recommendedName>
</protein>
<reference evidence="2" key="1">
    <citation type="journal article" date="2017" name="Acta Aliment.">
        <title>Plant polysaccharide degrading enzyme system of Thermpbifida cellulosilytica TB100 revealed by de novo genome project data.</title>
        <authorList>
            <person name="Toth A."/>
            <person name="Baka E."/>
            <person name="Luzics S."/>
            <person name="Bata-Vidacs I."/>
            <person name="Nagy I."/>
            <person name="Balint B."/>
            <person name="Herceg R."/>
            <person name="Olasz F."/>
            <person name="Wilk T."/>
            <person name="Nagy T."/>
            <person name="Kriszt B."/>
            <person name="Nagy I."/>
            <person name="Kukolya J."/>
        </authorList>
    </citation>
    <scope>NUCLEOTIDE SEQUENCE [LARGE SCALE GENOMIC DNA]</scope>
    <source>
        <strain evidence="2">TB100</strain>
    </source>
</reference>
<evidence type="ECO:0000313" key="1">
    <source>
        <dbReference type="EMBL" id="KUP97854.1"/>
    </source>
</evidence>
<dbReference type="AlphaFoldDB" id="A0A147KKM7"/>
<name>A0A147KKM7_THECS</name>
<dbReference type="EMBL" id="LGEM01000020">
    <property type="protein sequence ID" value="KUP97854.1"/>
    <property type="molecule type" value="Genomic_DNA"/>
</dbReference>
<dbReference type="InterPro" id="IPR007995">
    <property type="entry name" value="DUF742"/>
</dbReference>
<evidence type="ECO:0000313" key="2">
    <source>
        <dbReference type="Proteomes" id="UP000074382"/>
    </source>
</evidence>
<evidence type="ECO:0008006" key="3">
    <source>
        <dbReference type="Google" id="ProtNLM"/>
    </source>
</evidence>
<dbReference type="Proteomes" id="UP000074382">
    <property type="component" value="Unassembled WGS sequence"/>
</dbReference>
<dbReference type="Pfam" id="PF05331">
    <property type="entry name" value="DUF742"/>
    <property type="match status" value="1"/>
</dbReference>
<gene>
    <name evidence="1" type="ORF">AC529_04570</name>
</gene>
<comment type="caution">
    <text evidence="1">The sequence shown here is derived from an EMBL/GenBank/DDBJ whole genome shotgun (WGS) entry which is preliminary data.</text>
</comment>
<dbReference type="PATRIC" id="fig|665004.4.peg.1680"/>
<accession>A0A147KKM7</accession>
<proteinExistence type="predicted"/>
<organism evidence="1 2">
    <name type="scientific">Thermobifida cellulosilytica TB100</name>
    <dbReference type="NCBI Taxonomy" id="665004"/>
    <lineage>
        <taxon>Bacteria</taxon>
        <taxon>Bacillati</taxon>
        <taxon>Actinomycetota</taxon>
        <taxon>Actinomycetes</taxon>
        <taxon>Streptosporangiales</taxon>
        <taxon>Nocardiopsidaceae</taxon>
        <taxon>Thermobifida</taxon>
    </lineage>
</organism>